<feature type="non-terminal residue" evidence="1">
    <location>
        <position position="22"/>
    </location>
</feature>
<comment type="caution">
    <text evidence="1">The sequence shown here is derived from an EMBL/GenBank/DDBJ whole genome shotgun (WGS) entry which is preliminary data.</text>
</comment>
<name>A0A0F8Z3B2_9ZZZZ</name>
<reference evidence="1" key="1">
    <citation type="journal article" date="2015" name="Nature">
        <title>Complex archaea that bridge the gap between prokaryotes and eukaryotes.</title>
        <authorList>
            <person name="Spang A."/>
            <person name="Saw J.H."/>
            <person name="Jorgensen S.L."/>
            <person name="Zaremba-Niedzwiedzka K."/>
            <person name="Martijn J."/>
            <person name="Lind A.E."/>
            <person name="van Eijk R."/>
            <person name="Schleper C."/>
            <person name="Guy L."/>
            <person name="Ettema T.J."/>
        </authorList>
    </citation>
    <scope>NUCLEOTIDE SEQUENCE</scope>
</reference>
<proteinExistence type="predicted"/>
<gene>
    <name evidence="1" type="ORF">LCGC14_3083460</name>
</gene>
<sequence length="22" mass="2211">MSKTLQNGSFQDAVGTVVNGGT</sequence>
<dbReference type="EMBL" id="LAZR01065933">
    <property type="protein sequence ID" value="KKK54561.1"/>
    <property type="molecule type" value="Genomic_DNA"/>
</dbReference>
<accession>A0A0F8Z3B2</accession>
<organism evidence="1">
    <name type="scientific">marine sediment metagenome</name>
    <dbReference type="NCBI Taxonomy" id="412755"/>
    <lineage>
        <taxon>unclassified sequences</taxon>
        <taxon>metagenomes</taxon>
        <taxon>ecological metagenomes</taxon>
    </lineage>
</organism>
<evidence type="ECO:0000313" key="1">
    <source>
        <dbReference type="EMBL" id="KKK54561.1"/>
    </source>
</evidence>
<dbReference type="AlphaFoldDB" id="A0A0F8Z3B2"/>
<protein>
    <submittedName>
        <fullName evidence="1">Uncharacterized protein</fullName>
    </submittedName>
</protein>